<dbReference type="RefSeq" id="WP_152770049.1">
    <property type="nucleotide sequence ID" value="NZ_VJZC01000019.1"/>
</dbReference>
<feature type="transmembrane region" description="Helical" evidence="8">
    <location>
        <begin position="88"/>
        <end position="108"/>
    </location>
</feature>
<evidence type="ECO:0000256" key="1">
    <source>
        <dbReference type="ARBA" id="ARBA00004651"/>
    </source>
</evidence>
<comment type="caution">
    <text evidence="10">The sequence shown here is derived from an EMBL/GenBank/DDBJ whole genome shotgun (WGS) entry which is preliminary data.</text>
</comment>
<feature type="transmembrane region" description="Helical" evidence="8">
    <location>
        <begin position="230"/>
        <end position="249"/>
    </location>
</feature>
<dbReference type="CDD" id="cd06173">
    <property type="entry name" value="MFS_MefA_like"/>
    <property type="match status" value="1"/>
</dbReference>
<keyword evidence="5 8" id="KW-1133">Transmembrane helix</keyword>
<keyword evidence="3" id="KW-1003">Cell membrane</keyword>
<evidence type="ECO:0000313" key="10">
    <source>
        <dbReference type="EMBL" id="MPY56590.1"/>
    </source>
</evidence>
<proteinExistence type="predicted"/>
<evidence type="ECO:0000256" key="6">
    <source>
        <dbReference type="ARBA" id="ARBA00023136"/>
    </source>
</evidence>
<dbReference type="InterPro" id="IPR010290">
    <property type="entry name" value="TM_effector"/>
</dbReference>
<protein>
    <submittedName>
        <fullName evidence="10">MFS transporter</fullName>
    </submittedName>
</protein>
<feature type="transmembrane region" description="Helical" evidence="8">
    <location>
        <begin position="355"/>
        <end position="377"/>
    </location>
</feature>
<feature type="transmembrane region" description="Helical" evidence="8">
    <location>
        <begin position="57"/>
        <end position="76"/>
    </location>
</feature>
<organism evidence="10 11">
    <name type="scientific">Streptomyces spongiae</name>
    <dbReference type="NCBI Taxonomy" id="565072"/>
    <lineage>
        <taxon>Bacteria</taxon>
        <taxon>Bacillati</taxon>
        <taxon>Actinomycetota</taxon>
        <taxon>Actinomycetes</taxon>
        <taxon>Kitasatosporales</taxon>
        <taxon>Streptomycetaceae</taxon>
        <taxon>Streptomyces</taxon>
    </lineage>
</organism>
<evidence type="ECO:0000259" key="9">
    <source>
        <dbReference type="PROSITE" id="PS50850"/>
    </source>
</evidence>
<dbReference type="OrthoDB" id="9775268at2"/>
<dbReference type="AlphaFoldDB" id="A0A5N8XAQ6"/>
<dbReference type="InterPro" id="IPR020846">
    <property type="entry name" value="MFS_dom"/>
</dbReference>
<feature type="transmembrane region" description="Helical" evidence="8">
    <location>
        <begin position="383"/>
        <end position="402"/>
    </location>
</feature>
<dbReference type="GO" id="GO:0022857">
    <property type="term" value="F:transmembrane transporter activity"/>
    <property type="evidence" value="ECO:0007669"/>
    <property type="project" value="InterPro"/>
</dbReference>
<evidence type="ECO:0000256" key="2">
    <source>
        <dbReference type="ARBA" id="ARBA00022448"/>
    </source>
</evidence>
<sequence length="429" mass="45317">MRSDFTRRALATAFLSLRVRNFRLFTVGQVVSASGTWMMVVAQDWLVLSLTGDSGSALGLVTALQFTPVLLLTLHGGRLADRFDKRRLLAAANLGSALLALLLGALILAGRAQLWHVCLCALGLGMVNAVEAPTRISFVSEMVGAELLPNASALSAAYFNTARIVGPALAGLLLSVFDTGVVMLLNAVSYLATVAALARIRPEELHRAERTPERTRVVDGLRYVSTRRDLVMPLALLVIIGTFGFNFQLTLPLIAKTEFHAGAGAFGLLTVALAVGSLCAAFATTARRGRPSARTVLVAALAFGALEAAAGCAPTFTAAVVLLVPTGFATVWFAQAINHRVQLGTDPQYRGRVMALYTLILQGSTPLGALFVGALAEEAGARSGLWVGGLASLAAGLVAVAVERRRHGRGPREPDTREADRQRRTSAPQ</sequence>
<reference evidence="10 11" key="1">
    <citation type="submission" date="2019-07" db="EMBL/GenBank/DDBJ databases">
        <title>New species of Amycolatopsis and Streptomyces.</title>
        <authorList>
            <person name="Duangmal K."/>
            <person name="Teo W.F.A."/>
            <person name="Lipun K."/>
        </authorList>
    </citation>
    <scope>NUCLEOTIDE SEQUENCE [LARGE SCALE GENOMIC DNA]</scope>
    <source>
        <strain evidence="10 11">NBRC 106415</strain>
    </source>
</reference>
<dbReference type="Pfam" id="PF05977">
    <property type="entry name" value="MFS_3"/>
    <property type="match status" value="1"/>
</dbReference>
<gene>
    <name evidence="10" type="ORF">FNH08_05205</name>
</gene>
<accession>A0A5N8XAQ6</accession>
<dbReference type="PANTHER" id="PTHR23513">
    <property type="entry name" value="INTEGRAL MEMBRANE EFFLUX PROTEIN-RELATED"/>
    <property type="match status" value="1"/>
</dbReference>
<feature type="transmembrane region" description="Helical" evidence="8">
    <location>
        <begin position="180"/>
        <end position="200"/>
    </location>
</feature>
<dbReference type="SUPFAM" id="SSF103473">
    <property type="entry name" value="MFS general substrate transporter"/>
    <property type="match status" value="1"/>
</dbReference>
<keyword evidence="2" id="KW-0813">Transport</keyword>
<dbReference type="GO" id="GO:0005886">
    <property type="term" value="C:plasma membrane"/>
    <property type="evidence" value="ECO:0007669"/>
    <property type="project" value="UniProtKB-SubCell"/>
</dbReference>
<dbReference type="EMBL" id="VJZC01000019">
    <property type="protein sequence ID" value="MPY56590.1"/>
    <property type="molecule type" value="Genomic_DNA"/>
</dbReference>
<feature type="transmembrane region" description="Helical" evidence="8">
    <location>
        <begin position="295"/>
        <end position="310"/>
    </location>
</feature>
<dbReference type="PROSITE" id="PS50850">
    <property type="entry name" value="MFS"/>
    <property type="match status" value="1"/>
</dbReference>
<keyword evidence="6 8" id="KW-0472">Membrane</keyword>
<feature type="region of interest" description="Disordered" evidence="7">
    <location>
        <begin position="405"/>
        <end position="429"/>
    </location>
</feature>
<dbReference type="PANTHER" id="PTHR23513:SF11">
    <property type="entry name" value="STAPHYLOFERRIN A TRANSPORTER"/>
    <property type="match status" value="1"/>
</dbReference>
<evidence type="ECO:0000256" key="8">
    <source>
        <dbReference type="SAM" id="Phobius"/>
    </source>
</evidence>
<evidence type="ECO:0000256" key="4">
    <source>
        <dbReference type="ARBA" id="ARBA00022692"/>
    </source>
</evidence>
<dbReference type="InterPro" id="IPR036259">
    <property type="entry name" value="MFS_trans_sf"/>
</dbReference>
<keyword evidence="11" id="KW-1185">Reference proteome</keyword>
<feature type="transmembrane region" description="Helical" evidence="8">
    <location>
        <begin position="261"/>
        <end position="283"/>
    </location>
</feature>
<name>A0A5N8XAQ6_9ACTN</name>
<evidence type="ECO:0000313" key="11">
    <source>
        <dbReference type="Proteomes" id="UP000400924"/>
    </source>
</evidence>
<evidence type="ECO:0000256" key="3">
    <source>
        <dbReference type="ARBA" id="ARBA00022475"/>
    </source>
</evidence>
<dbReference type="Proteomes" id="UP000400924">
    <property type="component" value="Unassembled WGS sequence"/>
</dbReference>
<evidence type="ECO:0000256" key="7">
    <source>
        <dbReference type="SAM" id="MobiDB-lite"/>
    </source>
</evidence>
<comment type="subcellular location">
    <subcellularLocation>
        <location evidence="1">Cell membrane</location>
        <topology evidence="1">Multi-pass membrane protein</topology>
    </subcellularLocation>
</comment>
<feature type="domain" description="Major facilitator superfamily (MFS) profile" evidence="9">
    <location>
        <begin position="164"/>
        <end position="429"/>
    </location>
</feature>
<dbReference type="Gene3D" id="1.20.1250.20">
    <property type="entry name" value="MFS general substrate transporter like domains"/>
    <property type="match status" value="1"/>
</dbReference>
<feature type="transmembrane region" description="Helical" evidence="8">
    <location>
        <begin position="316"/>
        <end position="334"/>
    </location>
</feature>
<feature type="compositionally biased region" description="Basic and acidic residues" evidence="7">
    <location>
        <begin position="410"/>
        <end position="423"/>
    </location>
</feature>
<evidence type="ECO:0000256" key="5">
    <source>
        <dbReference type="ARBA" id="ARBA00022989"/>
    </source>
</evidence>
<keyword evidence="4 8" id="KW-0812">Transmembrane</keyword>